<evidence type="ECO:0000256" key="3">
    <source>
        <dbReference type="ARBA" id="ARBA00023163"/>
    </source>
</evidence>
<organism evidence="5 6">
    <name type="scientific">Lachnoclostridium phytofermentans (strain ATCC 700394 / DSM 18823 / ISDg)</name>
    <name type="common">Clostridium phytofermentans</name>
    <dbReference type="NCBI Taxonomy" id="357809"/>
    <lineage>
        <taxon>Bacteria</taxon>
        <taxon>Bacillati</taxon>
        <taxon>Bacillota</taxon>
        <taxon>Clostridia</taxon>
        <taxon>Lachnospirales</taxon>
        <taxon>Lachnospiraceae</taxon>
    </lineage>
</organism>
<dbReference type="Pfam" id="PF13377">
    <property type="entry name" value="Peripla_BP_3"/>
    <property type="match status" value="1"/>
</dbReference>
<keyword evidence="6" id="KW-1185">Reference proteome</keyword>
<dbReference type="Gene3D" id="1.10.260.40">
    <property type="entry name" value="lambda repressor-like DNA-binding domains"/>
    <property type="match status" value="1"/>
</dbReference>
<dbReference type="AlphaFoldDB" id="A9KSX9"/>
<dbReference type="RefSeq" id="WP_012199844.1">
    <property type="nucleotide sequence ID" value="NC_010001.1"/>
</dbReference>
<dbReference type="EC" id="5.1.1.1" evidence="5"/>
<dbReference type="Proteomes" id="UP000000370">
    <property type="component" value="Chromosome"/>
</dbReference>
<evidence type="ECO:0000313" key="6">
    <source>
        <dbReference type="Proteomes" id="UP000000370"/>
    </source>
</evidence>
<dbReference type="SUPFAM" id="SSF53822">
    <property type="entry name" value="Periplasmic binding protein-like I"/>
    <property type="match status" value="1"/>
</dbReference>
<keyword evidence="2" id="KW-0238">DNA-binding</keyword>
<dbReference type="InterPro" id="IPR010982">
    <property type="entry name" value="Lambda_DNA-bd_dom_sf"/>
</dbReference>
<dbReference type="CDD" id="cd01392">
    <property type="entry name" value="HTH_LacI"/>
    <property type="match status" value="1"/>
</dbReference>
<dbReference type="GO" id="GO:0008784">
    <property type="term" value="F:alanine racemase activity"/>
    <property type="evidence" value="ECO:0007669"/>
    <property type="project" value="UniProtKB-EC"/>
</dbReference>
<dbReference type="Pfam" id="PF00356">
    <property type="entry name" value="LacI"/>
    <property type="match status" value="1"/>
</dbReference>
<dbReference type="PRINTS" id="PR00036">
    <property type="entry name" value="HTHLACI"/>
</dbReference>
<dbReference type="SMART" id="SM00354">
    <property type="entry name" value="HTH_LACI"/>
    <property type="match status" value="1"/>
</dbReference>
<dbReference type="GO" id="GO:0000976">
    <property type="term" value="F:transcription cis-regulatory region binding"/>
    <property type="evidence" value="ECO:0007669"/>
    <property type="project" value="TreeGrafter"/>
</dbReference>
<accession>A9KSX9</accession>
<evidence type="ECO:0000256" key="2">
    <source>
        <dbReference type="ARBA" id="ARBA00023125"/>
    </source>
</evidence>
<name>A9KSX9_LACP7</name>
<sequence length="338" mass="38212">MKVTIKDIAREAGVSVAAVSLVLNHKDCRIAEDTKKRIIEVAQRYNYTVNQQARSLVTKKSNVIGLIIPDIENIFFSSLSKKIEEYCRKKGYAIMIVNTDENPATDIELLHLLVSRGVDGILYTPSIGTEEDYQKIKPYLETISVPYVMVDRYLDDIECNKVYIDNINGSMQAISMLVKSGHTKIGCIGYAVSKSTTNSRVTGYIEAMKQFDLPVDEKYIYDGQYKVIGGYNAGKEIVKTDLTAVYSCNDMMTLGFLRYLNECGKKVPEDYSIISYDNTLHNFVVKPKITTIDQDLGKLARNSCRLLFKNINDEKSEPEVICLYPQLLIKESVKKLNN</sequence>
<protein>
    <submittedName>
        <fullName evidence="5">Transcriptional regulator, LacI family</fullName>
        <ecNumber evidence="5">5.1.1.1</ecNumber>
    </submittedName>
</protein>
<gene>
    <name evidence="5" type="ordered locus">Cphy_1821</name>
</gene>
<keyword evidence="1" id="KW-0805">Transcription regulation</keyword>
<reference evidence="6" key="1">
    <citation type="submission" date="2007-11" db="EMBL/GenBank/DDBJ databases">
        <title>Complete genome sequence of Clostridium phytofermentans ISDg.</title>
        <authorList>
            <person name="Leschine S.B."/>
            <person name="Warnick T.A."/>
            <person name="Blanchard J.L."/>
            <person name="Schnell D.J."/>
            <person name="Petit E.L."/>
            <person name="LaTouf W.G."/>
            <person name="Copeland A."/>
            <person name="Lucas S."/>
            <person name="Lapidus A."/>
            <person name="Barry K."/>
            <person name="Glavina del Rio T."/>
            <person name="Dalin E."/>
            <person name="Tice H."/>
            <person name="Pitluck S."/>
            <person name="Kiss H."/>
            <person name="Brettin T."/>
            <person name="Bruce D."/>
            <person name="Detter J.C."/>
            <person name="Han C."/>
            <person name="Kuske C."/>
            <person name="Schmutz J."/>
            <person name="Larimer F."/>
            <person name="Land M."/>
            <person name="Hauser L."/>
            <person name="Kyrpides N."/>
            <person name="Kim E.A."/>
            <person name="Richardson P."/>
        </authorList>
    </citation>
    <scope>NUCLEOTIDE SEQUENCE [LARGE SCALE GENOMIC DNA]</scope>
    <source>
        <strain evidence="6">ATCC 700394 / DSM 18823 / ISDg</strain>
    </source>
</reference>
<dbReference type="STRING" id="357809.Cphy_1821"/>
<dbReference type="OrthoDB" id="9775106at2"/>
<dbReference type="HOGENOM" id="CLU_037628_6_0_9"/>
<dbReference type="PANTHER" id="PTHR30146:SF109">
    <property type="entry name" value="HTH-TYPE TRANSCRIPTIONAL REGULATOR GALS"/>
    <property type="match status" value="1"/>
</dbReference>
<dbReference type="EMBL" id="CP000885">
    <property type="protein sequence ID" value="ABX42190.1"/>
    <property type="molecule type" value="Genomic_DNA"/>
</dbReference>
<dbReference type="GO" id="GO:0003700">
    <property type="term" value="F:DNA-binding transcription factor activity"/>
    <property type="evidence" value="ECO:0007669"/>
    <property type="project" value="TreeGrafter"/>
</dbReference>
<dbReference type="PANTHER" id="PTHR30146">
    <property type="entry name" value="LACI-RELATED TRANSCRIPTIONAL REPRESSOR"/>
    <property type="match status" value="1"/>
</dbReference>
<dbReference type="eggNOG" id="COG1609">
    <property type="taxonomic scope" value="Bacteria"/>
</dbReference>
<keyword evidence="3" id="KW-0804">Transcription</keyword>
<dbReference type="Gene3D" id="3.40.50.2300">
    <property type="match status" value="2"/>
</dbReference>
<evidence type="ECO:0000313" key="5">
    <source>
        <dbReference type="EMBL" id="ABX42190.1"/>
    </source>
</evidence>
<dbReference type="SUPFAM" id="SSF47413">
    <property type="entry name" value="lambda repressor-like DNA-binding domains"/>
    <property type="match status" value="1"/>
</dbReference>
<dbReference type="InterPro" id="IPR028082">
    <property type="entry name" value="Peripla_BP_I"/>
</dbReference>
<keyword evidence="5" id="KW-0413">Isomerase</keyword>
<evidence type="ECO:0000259" key="4">
    <source>
        <dbReference type="PROSITE" id="PS50932"/>
    </source>
</evidence>
<feature type="domain" description="HTH lacI-type" evidence="4">
    <location>
        <begin position="3"/>
        <end position="58"/>
    </location>
</feature>
<dbReference type="CDD" id="cd06267">
    <property type="entry name" value="PBP1_LacI_sugar_binding-like"/>
    <property type="match status" value="1"/>
</dbReference>
<dbReference type="InterPro" id="IPR000843">
    <property type="entry name" value="HTH_LacI"/>
</dbReference>
<proteinExistence type="predicted"/>
<dbReference type="KEGG" id="cpy:Cphy_1821"/>
<dbReference type="PROSITE" id="PS50932">
    <property type="entry name" value="HTH_LACI_2"/>
    <property type="match status" value="1"/>
</dbReference>
<evidence type="ECO:0000256" key="1">
    <source>
        <dbReference type="ARBA" id="ARBA00023015"/>
    </source>
</evidence>
<dbReference type="PROSITE" id="PS00356">
    <property type="entry name" value="HTH_LACI_1"/>
    <property type="match status" value="1"/>
</dbReference>
<dbReference type="InterPro" id="IPR046335">
    <property type="entry name" value="LacI/GalR-like_sensor"/>
</dbReference>